<sequence length="381" mass="43196">MFYKPNDPHEDHRRRYTMTVFEIQFSAHPTHTSPVTLHSIARILRQMGTKHGAYALFSANCWAWSRGIVMAIALESSSNVETVTMTGKDITLHQLKYYLLTEYGAFGGMLLHCIEKGRHDLRWYEYCTLRCVYFLYAFIGLGLWLNHIIVGPLNWTLRVKELCIREDRTTDTNGQDHTYDVLPPDLTDLIPTFPGTATHLLGYHFCGPSKYLYVLAAPIATSGARVTSVHIFIYGTVELKPGQEKSVSDSESALNRMEWFRCAILRQTQDGRLVEVSEPACFSLRVQFRSVGKRSYGAVHVMEHHHPLTLGLRQGDSIAIWALGRTGYIHKPAGAWIKVVTKNQARIFGLVGCDGRGEEDRGTHHIPSWSYLARDSRTTLP</sequence>
<dbReference type="Proteomes" id="UP000807769">
    <property type="component" value="Unassembled WGS sequence"/>
</dbReference>
<dbReference type="GeneID" id="64638253"/>
<keyword evidence="1" id="KW-0472">Membrane</keyword>
<reference evidence="2" key="1">
    <citation type="journal article" date="2020" name="New Phytol.">
        <title>Comparative genomics reveals dynamic genome evolution in host specialist ectomycorrhizal fungi.</title>
        <authorList>
            <person name="Lofgren L.A."/>
            <person name="Nguyen N.H."/>
            <person name="Vilgalys R."/>
            <person name="Ruytinx J."/>
            <person name="Liao H.L."/>
            <person name="Branco S."/>
            <person name="Kuo A."/>
            <person name="LaButti K."/>
            <person name="Lipzen A."/>
            <person name="Andreopoulos W."/>
            <person name="Pangilinan J."/>
            <person name="Riley R."/>
            <person name="Hundley H."/>
            <person name="Na H."/>
            <person name="Barry K."/>
            <person name="Grigoriev I.V."/>
            <person name="Stajich J.E."/>
            <person name="Kennedy P.G."/>
        </authorList>
    </citation>
    <scope>NUCLEOTIDE SEQUENCE</scope>
    <source>
        <strain evidence="2">MN1</strain>
    </source>
</reference>
<name>A0A9P7DX59_9AGAM</name>
<keyword evidence="3" id="KW-1185">Reference proteome</keyword>
<gene>
    <name evidence="2" type="ORF">BJ212DRAFT_867687</name>
</gene>
<feature type="transmembrane region" description="Helical" evidence="1">
    <location>
        <begin position="126"/>
        <end position="145"/>
    </location>
</feature>
<keyword evidence="1" id="KW-0812">Transmembrane</keyword>
<accession>A0A9P7DX59</accession>
<comment type="caution">
    <text evidence="2">The sequence shown here is derived from an EMBL/GenBank/DDBJ whole genome shotgun (WGS) entry which is preliminary data.</text>
</comment>
<dbReference type="EMBL" id="JABBWG010000053">
    <property type="protein sequence ID" value="KAG1805455.1"/>
    <property type="molecule type" value="Genomic_DNA"/>
</dbReference>
<protein>
    <submittedName>
        <fullName evidence="2">Uncharacterized protein</fullName>
    </submittedName>
</protein>
<evidence type="ECO:0000256" key="1">
    <source>
        <dbReference type="SAM" id="Phobius"/>
    </source>
</evidence>
<evidence type="ECO:0000313" key="2">
    <source>
        <dbReference type="EMBL" id="KAG1805455.1"/>
    </source>
</evidence>
<keyword evidence="1" id="KW-1133">Transmembrane helix</keyword>
<proteinExistence type="predicted"/>
<evidence type="ECO:0000313" key="3">
    <source>
        <dbReference type="Proteomes" id="UP000807769"/>
    </source>
</evidence>
<dbReference type="RefSeq" id="XP_041187238.1">
    <property type="nucleotide sequence ID" value="XM_041344237.1"/>
</dbReference>
<dbReference type="AlphaFoldDB" id="A0A9P7DX59"/>
<organism evidence="2 3">
    <name type="scientific">Suillus subaureus</name>
    <dbReference type="NCBI Taxonomy" id="48587"/>
    <lineage>
        <taxon>Eukaryota</taxon>
        <taxon>Fungi</taxon>
        <taxon>Dikarya</taxon>
        <taxon>Basidiomycota</taxon>
        <taxon>Agaricomycotina</taxon>
        <taxon>Agaricomycetes</taxon>
        <taxon>Agaricomycetidae</taxon>
        <taxon>Boletales</taxon>
        <taxon>Suillineae</taxon>
        <taxon>Suillaceae</taxon>
        <taxon>Suillus</taxon>
    </lineage>
</organism>
<dbReference type="OrthoDB" id="2904002at2759"/>